<comment type="caution">
    <text evidence="4">The sequence shown here is derived from an EMBL/GenBank/DDBJ whole genome shotgun (WGS) entry which is preliminary data.</text>
</comment>
<organism evidence="4 5">
    <name type="scientific">Shewanella canadensis</name>
    <dbReference type="NCBI Taxonomy" id="271096"/>
    <lineage>
        <taxon>Bacteria</taxon>
        <taxon>Pseudomonadati</taxon>
        <taxon>Pseudomonadota</taxon>
        <taxon>Gammaproteobacteria</taxon>
        <taxon>Alteromonadales</taxon>
        <taxon>Shewanellaceae</taxon>
        <taxon>Shewanella</taxon>
    </lineage>
</organism>
<dbReference type="InterPro" id="IPR050090">
    <property type="entry name" value="Tyrosine_recombinase_XerCD"/>
</dbReference>
<keyword evidence="2" id="KW-0233">DNA recombination</keyword>
<evidence type="ECO:0000256" key="2">
    <source>
        <dbReference type="ARBA" id="ARBA00023172"/>
    </source>
</evidence>
<dbReference type="PROSITE" id="PS51898">
    <property type="entry name" value="TYR_RECOMBINASE"/>
    <property type="match status" value="1"/>
</dbReference>
<protein>
    <submittedName>
        <fullName evidence="4">DUF3258 domain-containing protein</fullName>
    </submittedName>
</protein>
<keyword evidence="1" id="KW-0229">DNA integration</keyword>
<dbReference type="InterPro" id="IPR011010">
    <property type="entry name" value="DNA_brk_join_enz"/>
</dbReference>
<dbReference type="InterPro" id="IPR002104">
    <property type="entry name" value="Integrase_catalytic"/>
</dbReference>
<dbReference type="OrthoDB" id="9784724at2"/>
<dbReference type="AlphaFoldDB" id="A0A3S0INP1"/>
<dbReference type="EMBL" id="RXNU01000025">
    <property type="protein sequence ID" value="RTR36472.1"/>
    <property type="molecule type" value="Genomic_DNA"/>
</dbReference>
<dbReference type="RefSeq" id="WP_126523418.1">
    <property type="nucleotide sequence ID" value="NZ_RXNU01000025.1"/>
</dbReference>
<evidence type="ECO:0000313" key="5">
    <source>
        <dbReference type="Proteomes" id="UP000267448"/>
    </source>
</evidence>
<dbReference type="SUPFAM" id="SSF56349">
    <property type="entry name" value="DNA breaking-rejoining enzymes"/>
    <property type="match status" value="1"/>
</dbReference>
<gene>
    <name evidence="4" type="ORF">EKG38_24045</name>
</gene>
<dbReference type="InterPro" id="IPR046668">
    <property type="entry name" value="DUF6538"/>
</dbReference>
<feature type="domain" description="Tyr recombinase" evidence="3">
    <location>
        <begin position="252"/>
        <end position="447"/>
    </location>
</feature>
<dbReference type="GO" id="GO:0006310">
    <property type="term" value="P:DNA recombination"/>
    <property type="evidence" value="ECO:0007669"/>
    <property type="project" value="UniProtKB-KW"/>
</dbReference>
<dbReference type="Gene3D" id="1.10.443.10">
    <property type="entry name" value="Intergrase catalytic core"/>
    <property type="match status" value="1"/>
</dbReference>
<dbReference type="Proteomes" id="UP000267448">
    <property type="component" value="Unassembled WGS sequence"/>
</dbReference>
<dbReference type="Pfam" id="PF00589">
    <property type="entry name" value="Phage_integrase"/>
    <property type="match status" value="1"/>
</dbReference>
<evidence type="ECO:0000313" key="4">
    <source>
        <dbReference type="EMBL" id="RTR36472.1"/>
    </source>
</evidence>
<dbReference type="PANTHER" id="PTHR30349:SF64">
    <property type="entry name" value="PROPHAGE INTEGRASE INTD-RELATED"/>
    <property type="match status" value="1"/>
</dbReference>
<dbReference type="GO" id="GO:0003677">
    <property type="term" value="F:DNA binding"/>
    <property type="evidence" value="ECO:0007669"/>
    <property type="project" value="InterPro"/>
</dbReference>
<evidence type="ECO:0000259" key="3">
    <source>
        <dbReference type="PROSITE" id="PS51898"/>
    </source>
</evidence>
<dbReference type="GO" id="GO:0015074">
    <property type="term" value="P:DNA integration"/>
    <property type="evidence" value="ECO:0007669"/>
    <property type="project" value="UniProtKB-KW"/>
</dbReference>
<evidence type="ECO:0000256" key="1">
    <source>
        <dbReference type="ARBA" id="ARBA00022908"/>
    </source>
</evidence>
<keyword evidence="5" id="KW-1185">Reference proteome</keyword>
<dbReference type="InterPro" id="IPR013762">
    <property type="entry name" value="Integrase-like_cat_sf"/>
</dbReference>
<dbReference type="PANTHER" id="PTHR30349">
    <property type="entry name" value="PHAGE INTEGRASE-RELATED"/>
    <property type="match status" value="1"/>
</dbReference>
<accession>A0A3S0INP1</accession>
<sequence length="451" mass="52554">MLHKLIHKQTSQVLRPLPLYLELRSRIYYFRYRLPANIALLVNPNEIRFSLRTDSLNEAYSRLHQFLPIINSIKRYSFQKSLTAVEQSHVKTQVKQLLGSRFEIILDTPLIQGHPLEVDSMSVGPLFSSIHDEMMAYKKSKGLTDKMCEAYLRYKNLFLLISGDKPVSQLTTRHFKDYLLRISDLPRKNIKPYSAMSWEDIVNLGAVPERDKVAAKTAKEHLKWLQGLYVFMNFQLDMKLENPTKAIKVKPKTVRYGSFEDHEVNQVIQNSKGEAWQYWLPRLAFYTGARRGELVNLQKKNIKFHPDLERYYIQITNDDNKSLKTENALRLVPISLKIIDSGFIDFVNRVDSNQSFLFGDTKLVTNRITDWFNHKLLENSGVKVIDDIGQKRVFHSARHTFITKAIQQNVQPQLVQEIVGHDKSQGLGITARYTHRFSLKELFKVIDLIVY</sequence>
<dbReference type="Pfam" id="PF20172">
    <property type="entry name" value="DUF6538"/>
    <property type="match status" value="1"/>
</dbReference>
<reference evidence="4 5" key="1">
    <citation type="submission" date="2018-12" db="EMBL/GenBank/DDBJ databases">
        <authorList>
            <person name="Yu L."/>
        </authorList>
    </citation>
    <scope>NUCLEOTIDE SEQUENCE [LARGE SCALE GENOMIC DNA]</scope>
    <source>
        <strain evidence="4 5">HAW-EB2</strain>
    </source>
</reference>
<name>A0A3S0INP1_9GAMM</name>
<proteinExistence type="predicted"/>